<gene>
    <name evidence="1" type="ORF">ETSY2_45950</name>
</gene>
<reference evidence="1 2" key="1">
    <citation type="journal article" date="2014" name="Nature">
        <title>An environmental bacterial taxon with a large and distinct metabolic repertoire.</title>
        <authorList>
            <person name="Wilson M.C."/>
            <person name="Mori T."/>
            <person name="Ruckert C."/>
            <person name="Uria A.R."/>
            <person name="Helf M.J."/>
            <person name="Takada K."/>
            <person name="Gernert C."/>
            <person name="Steffens U.A."/>
            <person name="Heycke N."/>
            <person name="Schmitt S."/>
            <person name="Rinke C."/>
            <person name="Helfrich E.J."/>
            <person name="Brachmann A.O."/>
            <person name="Gurgui C."/>
            <person name="Wakimoto T."/>
            <person name="Kracht M."/>
            <person name="Crusemann M."/>
            <person name="Hentschel U."/>
            <person name="Abe I."/>
            <person name="Matsunaga S."/>
            <person name="Kalinowski J."/>
            <person name="Takeyama H."/>
            <person name="Piel J."/>
        </authorList>
    </citation>
    <scope>NUCLEOTIDE SEQUENCE [LARGE SCALE GENOMIC DNA]</scope>
    <source>
        <strain evidence="2">TSY2</strain>
    </source>
</reference>
<proteinExistence type="predicted"/>
<dbReference type="Proteomes" id="UP000019140">
    <property type="component" value="Unassembled WGS sequence"/>
</dbReference>
<dbReference type="EMBL" id="AZHX01002149">
    <property type="protein sequence ID" value="ETW96707.1"/>
    <property type="molecule type" value="Genomic_DNA"/>
</dbReference>
<evidence type="ECO:0000313" key="2">
    <source>
        <dbReference type="Proteomes" id="UP000019140"/>
    </source>
</evidence>
<protein>
    <submittedName>
        <fullName evidence="1">Uncharacterized protein</fullName>
    </submittedName>
</protein>
<dbReference type="HOGENOM" id="CLU_3041513_0_0_7"/>
<name>W4LFC3_9BACT</name>
<sequence>MSNFPKKSRAINGVKGIRKVHHENETVIRRDGGIFQAIGNRMDDGFTPGGNANS</sequence>
<keyword evidence="2" id="KW-1185">Reference proteome</keyword>
<dbReference type="AlphaFoldDB" id="W4LFC3"/>
<organism evidence="1 2">
    <name type="scientific">Candidatus Entotheonella gemina</name>
    <dbReference type="NCBI Taxonomy" id="1429439"/>
    <lineage>
        <taxon>Bacteria</taxon>
        <taxon>Pseudomonadati</taxon>
        <taxon>Nitrospinota/Tectimicrobiota group</taxon>
        <taxon>Candidatus Tectimicrobiota</taxon>
        <taxon>Candidatus Entotheonellia</taxon>
        <taxon>Candidatus Entotheonellales</taxon>
        <taxon>Candidatus Entotheonellaceae</taxon>
        <taxon>Candidatus Entotheonella</taxon>
    </lineage>
</organism>
<comment type="caution">
    <text evidence="1">The sequence shown here is derived from an EMBL/GenBank/DDBJ whole genome shotgun (WGS) entry which is preliminary data.</text>
</comment>
<evidence type="ECO:0000313" key="1">
    <source>
        <dbReference type="EMBL" id="ETW96707.1"/>
    </source>
</evidence>
<accession>W4LFC3</accession>